<accession>K0IAN2</accession>
<sequence length="154" mass="16784">MANHAGGISIITFIVAVAVSMGYYQFVYVPQANARPVLPEEIVNPPEVTNVQIVEGSALESQTRNFVPKDARAILGLSNKVVWTNNDGTSHTVTSDDGYHDQLSGAFASTEQLGALINPGETFEFIFTKEGEYPYHCDPHPWMQATVVVVPNFA</sequence>
<gene>
    <name evidence="5" type="ordered locus">Ngar_c14500</name>
</gene>
<dbReference type="Gene3D" id="2.60.40.420">
    <property type="entry name" value="Cupredoxins - blue copper proteins"/>
    <property type="match status" value="1"/>
</dbReference>
<dbReference type="Pfam" id="PF00127">
    <property type="entry name" value="Copper-bind"/>
    <property type="match status" value="1"/>
</dbReference>
<dbReference type="KEGG" id="nga:Ngar_c14500"/>
<keyword evidence="3" id="KW-0812">Transmembrane</keyword>
<evidence type="ECO:0000259" key="4">
    <source>
        <dbReference type="Pfam" id="PF00127"/>
    </source>
</evidence>
<dbReference type="OrthoDB" id="11836at2157"/>
<dbReference type="EMBL" id="CP002408">
    <property type="protein sequence ID" value="AFU58386.1"/>
    <property type="molecule type" value="Genomic_DNA"/>
</dbReference>
<proteinExistence type="predicted"/>
<evidence type="ECO:0000256" key="1">
    <source>
        <dbReference type="ARBA" id="ARBA00022723"/>
    </source>
</evidence>
<protein>
    <submittedName>
        <fullName evidence="5">Putative blue (Type 1) copper domain protein</fullName>
    </submittedName>
</protein>
<evidence type="ECO:0000313" key="6">
    <source>
        <dbReference type="Proteomes" id="UP000008037"/>
    </source>
</evidence>
<dbReference type="STRING" id="1237085.Ngar_c14500"/>
<dbReference type="RefSeq" id="WP_015018923.1">
    <property type="nucleotide sequence ID" value="NC_018719.1"/>
</dbReference>
<dbReference type="Proteomes" id="UP000008037">
    <property type="component" value="Chromosome"/>
</dbReference>
<keyword evidence="2" id="KW-0186">Copper</keyword>
<keyword evidence="1" id="KW-0479">Metal-binding</keyword>
<keyword evidence="3" id="KW-0472">Membrane</keyword>
<keyword evidence="6" id="KW-1185">Reference proteome</keyword>
<dbReference type="InterPro" id="IPR052721">
    <property type="entry name" value="ET_Amicyanin"/>
</dbReference>
<dbReference type="PANTHER" id="PTHR36507:SF1">
    <property type="entry name" value="BLL1555 PROTEIN"/>
    <property type="match status" value="1"/>
</dbReference>
<organism evidence="5 6">
    <name type="scientific">Nitrososphaera gargensis (strain Ga9.2)</name>
    <dbReference type="NCBI Taxonomy" id="1237085"/>
    <lineage>
        <taxon>Archaea</taxon>
        <taxon>Nitrososphaerota</taxon>
        <taxon>Nitrososphaeria</taxon>
        <taxon>Nitrososphaerales</taxon>
        <taxon>Nitrososphaeraceae</taxon>
        <taxon>Nitrososphaera</taxon>
    </lineage>
</organism>
<evidence type="ECO:0000313" key="5">
    <source>
        <dbReference type="EMBL" id="AFU58386.1"/>
    </source>
</evidence>
<reference evidence="5 6" key="1">
    <citation type="journal article" date="2012" name="Environ. Microbiol.">
        <title>The genome of the ammonia-oxidizing Candidatus Nitrososphaera gargensis: insights into metabolic versatility and environmental adaptations.</title>
        <authorList>
            <person name="Spang A."/>
            <person name="Poehlein A."/>
            <person name="Offre P."/>
            <person name="Zumbragel S."/>
            <person name="Haider S."/>
            <person name="Rychlik N."/>
            <person name="Nowka B."/>
            <person name="Schmeisser C."/>
            <person name="Lebedeva E.V."/>
            <person name="Rattei T."/>
            <person name="Bohm C."/>
            <person name="Schmid M."/>
            <person name="Galushko A."/>
            <person name="Hatzenpichler R."/>
            <person name="Weinmaier T."/>
            <person name="Daniel R."/>
            <person name="Schleper C."/>
            <person name="Spieck E."/>
            <person name="Streit W."/>
            <person name="Wagner M."/>
        </authorList>
    </citation>
    <scope>NUCLEOTIDE SEQUENCE [LARGE SCALE GENOMIC DNA]</scope>
    <source>
        <strain evidence="6">Ga9.2</strain>
    </source>
</reference>
<dbReference type="BioCyc" id="CNIT1237085:G1324-1448-MONOMER"/>
<dbReference type="GO" id="GO:0009055">
    <property type="term" value="F:electron transfer activity"/>
    <property type="evidence" value="ECO:0007669"/>
    <property type="project" value="InterPro"/>
</dbReference>
<dbReference type="GeneID" id="13797709"/>
<dbReference type="InterPro" id="IPR000923">
    <property type="entry name" value="BlueCu_1"/>
</dbReference>
<dbReference type="GO" id="GO:0005507">
    <property type="term" value="F:copper ion binding"/>
    <property type="evidence" value="ECO:0007669"/>
    <property type="project" value="InterPro"/>
</dbReference>
<dbReference type="PANTHER" id="PTHR36507">
    <property type="entry name" value="BLL1555 PROTEIN"/>
    <property type="match status" value="1"/>
</dbReference>
<keyword evidence="3" id="KW-1133">Transmembrane helix</keyword>
<dbReference type="InParanoid" id="K0IAN2"/>
<feature type="transmembrane region" description="Helical" evidence="3">
    <location>
        <begin position="6"/>
        <end position="26"/>
    </location>
</feature>
<name>K0IAN2_NITGG</name>
<dbReference type="AlphaFoldDB" id="K0IAN2"/>
<evidence type="ECO:0000256" key="2">
    <source>
        <dbReference type="ARBA" id="ARBA00023008"/>
    </source>
</evidence>
<feature type="domain" description="Blue (type 1) copper" evidence="4">
    <location>
        <begin position="76"/>
        <end position="149"/>
    </location>
</feature>
<dbReference type="InterPro" id="IPR008972">
    <property type="entry name" value="Cupredoxin"/>
</dbReference>
<dbReference type="HOGENOM" id="CLU_1709035_0_0_2"/>
<evidence type="ECO:0000256" key="3">
    <source>
        <dbReference type="SAM" id="Phobius"/>
    </source>
</evidence>
<dbReference type="SUPFAM" id="SSF49503">
    <property type="entry name" value="Cupredoxins"/>
    <property type="match status" value="1"/>
</dbReference>